<evidence type="ECO:0000259" key="1">
    <source>
        <dbReference type="Pfam" id="PF12335"/>
    </source>
</evidence>
<dbReference type="EMBL" id="OX597833">
    <property type="protein sequence ID" value="CAI9737801.1"/>
    <property type="molecule type" value="Genomic_DNA"/>
</dbReference>
<dbReference type="PANTHER" id="PTHR13663">
    <property type="entry name" value="SIMILAR TO RIKEN CDNA 6430548M08"/>
    <property type="match status" value="1"/>
</dbReference>
<dbReference type="PANTHER" id="PTHR13663:SF2">
    <property type="entry name" value="SIMILAR TO RIKEN CDNA 6430548M08"/>
    <property type="match status" value="1"/>
</dbReference>
<evidence type="ECO:0000313" key="3">
    <source>
        <dbReference type="Proteomes" id="UP001162480"/>
    </source>
</evidence>
<name>A0AA36BQK0_OCTVU</name>
<organism evidence="2 3">
    <name type="scientific">Octopus vulgaris</name>
    <name type="common">Common octopus</name>
    <dbReference type="NCBI Taxonomy" id="6645"/>
    <lineage>
        <taxon>Eukaryota</taxon>
        <taxon>Metazoa</taxon>
        <taxon>Spiralia</taxon>
        <taxon>Lophotrochozoa</taxon>
        <taxon>Mollusca</taxon>
        <taxon>Cephalopoda</taxon>
        <taxon>Coleoidea</taxon>
        <taxon>Octopodiformes</taxon>
        <taxon>Octopoda</taxon>
        <taxon>Incirrata</taxon>
        <taxon>Octopodidae</taxon>
        <taxon>Octopus</taxon>
    </lineage>
</organism>
<gene>
    <name evidence="2" type="ORF">OCTVUL_1B003438</name>
</gene>
<dbReference type="Proteomes" id="UP001162480">
    <property type="component" value="Chromosome 20"/>
</dbReference>
<sequence>MKRSDKFPTRTNCISCIDRQFGSKTAVAKCFLYTFLREQPIWHSLRFWNAAFFDAVQCERARRPVCTSEEASEEKVDDSEFQENVTFGQLGTFTCNMKSFGLSRELCFEFLRKQSTIANLSREKQRLLKENILHSKDN</sequence>
<keyword evidence="3" id="KW-1185">Reference proteome</keyword>
<dbReference type="AlphaFoldDB" id="A0AA36BQK0"/>
<dbReference type="InterPro" id="IPR039872">
    <property type="entry name" value="KIAA0513"/>
</dbReference>
<feature type="domain" description="SBF1/SBF2" evidence="1">
    <location>
        <begin position="30"/>
        <end position="80"/>
    </location>
</feature>
<evidence type="ECO:0000313" key="2">
    <source>
        <dbReference type="EMBL" id="CAI9737801.1"/>
    </source>
</evidence>
<protein>
    <recommendedName>
        <fullName evidence="1">SBF1/SBF2 domain-containing protein</fullName>
    </recommendedName>
</protein>
<accession>A0AA36BQK0</accession>
<dbReference type="InterPro" id="IPR022096">
    <property type="entry name" value="SBF1/SBF2"/>
</dbReference>
<dbReference type="Pfam" id="PF12335">
    <property type="entry name" value="SBF2"/>
    <property type="match status" value="1"/>
</dbReference>
<proteinExistence type="predicted"/>
<reference evidence="2" key="1">
    <citation type="submission" date="2023-08" db="EMBL/GenBank/DDBJ databases">
        <authorList>
            <person name="Alioto T."/>
            <person name="Alioto T."/>
            <person name="Gomez Garrido J."/>
        </authorList>
    </citation>
    <scope>NUCLEOTIDE SEQUENCE</scope>
</reference>